<dbReference type="InterPro" id="IPR036388">
    <property type="entry name" value="WH-like_DNA-bd_sf"/>
</dbReference>
<dbReference type="Proteomes" id="UP001501509">
    <property type="component" value="Unassembled WGS sequence"/>
</dbReference>
<dbReference type="PRINTS" id="PR00038">
    <property type="entry name" value="HTHLUXR"/>
</dbReference>
<keyword evidence="3" id="KW-0804">Transcription</keyword>
<dbReference type="Gene3D" id="3.30.450.40">
    <property type="match status" value="1"/>
</dbReference>
<dbReference type="PANTHER" id="PTHR44688:SF16">
    <property type="entry name" value="DNA-BINDING TRANSCRIPTIONAL ACTIVATOR DEVR_DOSR"/>
    <property type="match status" value="1"/>
</dbReference>
<evidence type="ECO:0000256" key="3">
    <source>
        <dbReference type="ARBA" id="ARBA00023163"/>
    </source>
</evidence>
<feature type="domain" description="HTH luxR-type" evidence="5">
    <location>
        <begin position="226"/>
        <end position="291"/>
    </location>
</feature>
<dbReference type="Pfam" id="PF00196">
    <property type="entry name" value="GerE"/>
    <property type="match status" value="1"/>
</dbReference>
<sequence length="294" mass="31052">MLTCMGDDAGAVRSAVLSLHRTTGLPMVFGGAVAGRERFRITEMVGNTTDSLSGLVIRQGSGLGGKAMALGRPVWVSDYPHAATISHDYDGPVSREGLLSIVAVPVVVRRRVRGVLYGALREPLSLADRVIATAVETVRDLEQDLAVRDEADEALARLGGPGGPGAGDQASSSTARWEEVRAVHAELRGLAEQVADPEVKARLLEASVRLATANRDDTERLPARCDGPSGPALSPRELDVLSYVAIGCTNAEAAQHLGLLPETVKSYLRSAMRKLGSHTRLEAVTAARRAGLLP</sequence>
<dbReference type="EMBL" id="BAAATD010000006">
    <property type="protein sequence ID" value="GAA2609248.1"/>
    <property type="molecule type" value="Genomic_DNA"/>
</dbReference>
<evidence type="ECO:0000313" key="6">
    <source>
        <dbReference type="EMBL" id="GAA2609248.1"/>
    </source>
</evidence>
<evidence type="ECO:0000256" key="2">
    <source>
        <dbReference type="ARBA" id="ARBA00023125"/>
    </source>
</evidence>
<dbReference type="SMART" id="SM00421">
    <property type="entry name" value="HTH_LUXR"/>
    <property type="match status" value="1"/>
</dbReference>
<dbReference type="PANTHER" id="PTHR44688">
    <property type="entry name" value="DNA-BINDING TRANSCRIPTIONAL ACTIVATOR DEVR_DOSR"/>
    <property type="match status" value="1"/>
</dbReference>
<dbReference type="InterPro" id="IPR003018">
    <property type="entry name" value="GAF"/>
</dbReference>
<dbReference type="InterPro" id="IPR000792">
    <property type="entry name" value="Tscrpt_reg_LuxR_C"/>
</dbReference>
<dbReference type="CDD" id="cd06170">
    <property type="entry name" value="LuxR_C_like"/>
    <property type="match status" value="1"/>
</dbReference>
<feature type="region of interest" description="Disordered" evidence="4">
    <location>
        <begin position="155"/>
        <end position="175"/>
    </location>
</feature>
<evidence type="ECO:0000256" key="4">
    <source>
        <dbReference type="SAM" id="MobiDB-lite"/>
    </source>
</evidence>
<keyword evidence="7" id="KW-1185">Reference proteome</keyword>
<dbReference type="InterPro" id="IPR029016">
    <property type="entry name" value="GAF-like_dom_sf"/>
</dbReference>
<keyword evidence="1" id="KW-0805">Transcription regulation</keyword>
<evidence type="ECO:0000259" key="5">
    <source>
        <dbReference type="PROSITE" id="PS50043"/>
    </source>
</evidence>
<accession>A0ABN3Q0J5</accession>
<gene>
    <name evidence="6" type="ORF">GCM10010411_49410</name>
</gene>
<proteinExistence type="predicted"/>
<dbReference type="PROSITE" id="PS50043">
    <property type="entry name" value="HTH_LUXR_2"/>
    <property type="match status" value="1"/>
</dbReference>
<evidence type="ECO:0000313" key="7">
    <source>
        <dbReference type="Proteomes" id="UP001501509"/>
    </source>
</evidence>
<keyword evidence="2" id="KW-0238">DNA-binding</keyword>
<evidence type="ECO:0000256" key="1">
    <source>
        <dbReference type="ARBA" id="ARBA00023015"/>
    </source>
</evidence>
<dbReference type="SUPFAM" id="SSF55781">
    <property type="entry name" value="GAF domain-like"/>
    <property type="match status" value="1"/>
</dbReference>
<dbReference type="Pfam" id="PF01590">
    <property type="entry name" value="GAF"/>
    <property type="match status" value="1"/>
</dbReference>
<organism evidence="6 7">
    <name type="scientific">Actinomadura fulvescens</name>
    <dbReference type="NCBI Taxonomy" id="46160"/>
    <lineage>
        <taxon>Bacteria</taxon>
        <taxon>Bacillati</taxon>
        <taxon>Actinomycetota</taxon>
        <taxon>Actinomycetes</taxon>
        <taxon>Streptosporangiales</taxon>
        <taxon>Thermomonosporaceae</taxon>
        <taxon>Actinomadura</taxon>
    </lineage>
</organism>
<comment type="caution">
    <text evidence="6">The sequence shown here is derived from an EMBL/GenBank/DDBJ whole genome shotgun (WGS) entry which is preliminary data.</text>
</comment>
<dbReference type="Gene3D" id="1.10.10.10">
    <property type="entry name" value="Winged helix-like DNA-binding domain superfamily/Winged helix DNA-binding domain"/>
    <property type="match status" value="1"/>
</dbReference>
<reference evidence="6 7" key="1">
    <citation type="journal article" date="2019" name="Int. J. Syst. Evol. Microbiol.">
        <title>The Global Catalogue of Microorganisms (GCM) 10K type strain sequencing project: providing services to taxonomists for standard genome sequencing and annotation.</title>
        <authorList>
            <consortium name="The Broad Institute Genomics Platform"/>
            <consortium name="The Broad Institute Genome Sequencing Center for Infectious Disease"/>
            <person name="Wu L."/>
            <person name="Ma J."/>
        </authorList>
    </citation>
    <scope>NUCLEOTIDE SEQUENCE [LARGE SCALE GENOMIC DNA]</scope>
    <source>
        <strain evidence="6 7">JCM 6833</strain>
    </source>
</reference>
<name>A0ABN3Q0J5_9ACTN</name>
<dbReference type="InterPro" id="IPR016032">
    <property type="entry name" value="Sig_transdc_resp-reg_C-effctor"/>
</dbReference>
<dbReference type="SUPFAM" id="SSF46894">
    <property type="entry name" value="C-terminal effector domain of the bipartite response regulators"/>
    <property type="match status" value="1"/>
</dbReference>
<protein>
    <submittedName>
        <fullName evidence="6">Helix-turn-helix transcriptional regulator</fullName>
    </submittedName>
</protein>